<evidence type="ECO:0000259" key="1">
    <source>
        <dbReference type="PROSITE" id="PS50097"/>
    </source>
</evidence>
<feature type="domain" description="BTB" evidence="1">
    <location>
        <begin position="21"/>
        <end position="89"/>
    </location>
</feature>
<dbReference type="VEuPathDB" id="FungiDB:RhiirFUN_010676"/>
<reference evidence="3" key="1">
    <citation type="submission" date="2020-05" db="EMBL/GenBank/DDBJ databases">
        <authorList>
            <person name="Rincon C."/>
            <person name="Sanders R I."/>
            <person name="Robbins C."/>
            <person name="Chaturvedi A."/>
        </authorList>
    </citation>
    <scope>NUCLEOTIDE SEQUENCE</scope>
    <source>
        <strain evidence="3">CHB12</strain>
    </source>
</reference>
<dbReference type="EMBL" id="CAGKOT010000010">
    <property type="protein sequence ID" value="CAB5356720.1"/>
    <property type="molecule type" value="Genomic_DNA"/>
</dbReference>
<comment type="caution">
    <text evidence="3">The sequence shown here is derived from an EMBL/GenBank/DDBJ whole genome shotgun (WGS) entry which is preliminary data.</text>
</comment>
<dbReference type="InterPro" id="IPR051481">
    <property type="entry name" value="BTB-POZ/Galectin-3-binding"/>
</dbReference>
<dbReference type="PROSITE" id="PS50097">
    <property type="entry name" value="BTB"/>
    <property type="match status" value="1"/>
</dbReference>
<gene>
    <name evidence="3" type="ORF">CHRIB12_LOCUS6512</name>
</gene>
<feature type="domain" description="B30.2/SPRY" evidence="2">
    <location>
        <begin position="288"/>
        <end position="466"/>
    </location>
</feature>
<dbReference type="SMART" id="SM00449">
    <property type="entry name" value="SPRY"/>
    <property type="match status" value="1"/>
</dbReference>
<dbReference type="InterPro" id="IPR001870">
    <property type="entry name" value="B30.2/SPRY"/>
</dbReference>
<organism evidence="3 4">
    <name type="scientific">Rhizophagus irregularis</name>
    <dbReference type="NCBI Taxonomy" id="588596"/>
    <lineage>
        <taxon>Eukaryota</taxon>
        <taxon>Fungi</taxon>
        <taxon>Fungi incertae sedis</taxon>
        <taxon>Mucoromycota</taxon>
        <taxon>Glomeromycotina</taxon>
        <taxon>Glomeromycetes</taxon>
        <taxon>Glomerales</taxon>
        <taxon>Glomeraceae</taxon>
        <taxon>Rhizophagus</taxon>
    </lineage>
</organism>
<evidence type="ECO:0000313" key="4">
    <source>
        <dbReference type="Proteomes" id="UP000684084"/>
    </source>
</evidence>
<dbReference type="PANTHER" id="PTHR24410:SF23">
    <property type="entry name" value="BTB DOMAIN-CONTAINING PROTEIN-RELATED"/>
    <property type="match status" value="1"/>
</dbReference>
<evidence type="ECO:0000313" key="3">
    <source>
        <dbReference type="EMBL" id="CAB5356720.1"/>
    </source>
</evidence>
<evidence type="ECO:0000259" key="2">
    <source>
        <dbReference type="PROSITE" id="PS50188"/>
    </source>
</evidence>
<dbReference type="Proteomes" id="UP000684084">
    <property type="component" value="Unassembled WGS sequence"/>
</dbReference>
<proteinExistence type="predicted"/>
<accession>A0A915YZT1</accession>
<name>A0A915YZT1_9GLOM</name>
<dbReference type="Pfam" id="PF00651">
    <property type="entry name" value="BTB"/>
    <property type="match status" value="1"/>
</dbReference>
<protein>
    <recommendedName>
        <fullName evidence="5">Btb/poz domain containing protein</fullName>
    </recommendedName>
</protein>
<dbReference type="OrthoDB" id="6359816at2759"/>
<dbReference type="AlphaFoldDB" id="A0A915YZT1"/>
<evidence type="ECO:0008006" key="5">
    <source>
        <dbReference type="Google" id="ProtNLM"/>
    </source>
</evidence>
<dbReference type="InterPro" id="IPR000210">
    <property type="entry name" value="BTB/POZ_dom"/>
</dbReference>
<dbReference type="PANTHER" id="PTHR24410">
    <property type="entry name" value="HL07962P-RELATED"/>
    <property type="match status" value="1"/>
</dbReference>
<sequence length="466" mass="53172">MTKGLSLEQDLKLLINNPKYSDIEILCKDEKKLHACRAILAARSEVFDKLLYNGMKETYENQITFPEINSVGMEIILEYIYTGSVKREYLTKDNTIEAFFAADYFQLLDLQDFIMKTIKSTNFAKNYCPELLSKVSETVPLTEDNIILNLLVETVANMPLNNIEFGRLSITGLKYLLYITLEKEIPFATREYEVFRYSAILAAKQVSSDAYESLMKLLPTLDQIENTIEAENKFIADRQKVTKEMEPLIKHIDFKRIKGQIIVNFIEPLGIIPVEIILSVYRNIALLKSLDYSSDIRGKPNIINELGYVWDETACGSHLIIEDNGKIVRAASYLMSCQSVRAKMLLENKGIFEWDVIIEKGCGNAWVGVCALENFNCEIFAGKQSGWVIGSSDKRCSSDTTIINYCPSFGDGTKITVHLDMNKKTCYFTVNGIKYSEVWNNIPSKLYPVVSIKYPGRFRIQPHKRI</sequence>
<dbReference type="SMART" id="SM00225">
    <property type="entry name" value="BTB"/>
    <property type="match status" value="1"/>
</dbReference>
<dbReference type="PROSITE" id="PS50188">
    <property type="entry name" value="B302_SPRY"/>
    <property type="match status" value="1"/>
</dbReference>
<dbReference type="Pfam" id="PF00622">
    <property type="entry name" value="SPRY"/>
    <property type="match status" value="1"/>
</dbReference>
<dbReference type="InterPro" id="IPR003877">
    <property type="entry name" value="SPRY_dom"/>
</dbReference>